<comment type="similarity">
    <text evidence="3">Belongs to the ScpA family.</text>
</comment>
<evidence type="ECO:0000313" key="5">
    <source>
        <dbReference type="Proteomes" id="UP000002730"/>
    </source>
</evidence>
<dbReference type="HAMAP" id="MF_01805">
    <property type="entry name" value="ScpA"/>
    <property type="match status" value="1"/>
</dbReference>
<comment type="subunit">
    <text evidence="3">Component of a cohesin-like complex composed of ScpA, ScpB and the Smc homodimer, in which ScpA and ScpB bind to the head domain of Smc. The presence of the three proteins is required for the association of the complex with DNA.</text>
</comment>
<dbReference type="AlphaFoldDB" id="D9SM56"/>
<sequence>MALNIKLENFEGPFDLLLHLIKKNKMNIYDIKILDITNQYLEIIRTMSEMDLELTSEFIVTAATLIEIKSSMLLPKDKEEEEEEEENSTDNLIKKLIQYRKFKSAAGYLKERATSFGQVYTKKPEIIEEKKGEVKLEDLLKEVTMISLYNLFHQLMIDYSEKMNLHIIDKEIKIDVYKVEDKMDMFKEFFKVNKTMNFSYIVKGYKDKIEVVVAFLAALELAKLKEVKILQEENFKEIYLERITTGEEIEI</sequence>
<comment type="subcellular location">
    <subcellularLocation>
        <location evidence="3">Cytoplasm</location>
    </subcellularLocation>
    <text evidence="3">Associated with two foci at the outer edges of the nucleoid region in young cells, and at four foci within both cell halves in older cells.</text>
</comment>
<keyword evidence="5" id="KW-1185">Reference proteome</keyword>
<proteinExistence type="inferred from homology"/>
<dbReference type="RefSeq" id="WP_010076993.1">
    <property type="nucleotide sequence ID" value="NC_014393.1"/>
</dbReference>
<dbReference type="NCBIfam" id="NF000994">
    <property type="entry name" value="PRK00104.1-3"/>
    <property type="match status" value="1"/>
</dbReference>
<dbReference type="eggNOG" id="COG1354">
    <property type="taxonomic scope" value="Bacteria"/>
</dbReference>
<evidence type="ECO:0000256" key="2">
    <source>
        <dbReference type="ARBA" id="ARBA00044777"/>
    </source>
</evidence>
<comment type="function">
    <text evidence="3">Participates in chromosomal partition during cell division. May act via the formation of a condensin-like complex containing Smc and ScpB that pull DNA away from mid-cell into both cell halves.</text>
</comment>
<dbReference type="HOGENOM" id="CLU_038686_3_0_9"/>
<organism evidence="4 5">
    <name type="scientific">Clostridium cellulovorans (strain ATCC 35296 / DSM 3052 / OCM 3 / 743B)</name>
    <dbReference type="NCBI Taxonomy" id="573061"/>
    <lineage>
        <taxon>Bacteria</taxon>
        <taxon>Bacillati</taxon>
        <taxon>Bacillota</taxon>
        <taxon>Clostridia</taxon>
        <taxon>Eubacteriales</taxon>
        <taxon>Clostridiaceae</taxon>
        <taxon>Clostridium</taxon>
    </lineage>
</organism>
<dbReference type="GO" id="GO:0005737">
    <property type="term" value="C:cytoplasm"/>
    <property type="evidence" value="ECO:0007669"/>
    <property type="project" value="UniProtKB-SubCell"/>
</dbReference>
<dbReference type="Gene3D" id="1.10.10.580">
    <property type="entry name" value="Structural maintenance of chromosome 1. Chain E"/>
    <property type="match status" value="1"/>
</dbReference>
<reference evidence="4 5" key="1">
    <citation type="submission" date="2010-08" db="EMBL/GenBank/DDBJ databases">
        <title>Complete sequence of Clostridium cellulovorans 743B.</title>
        <authorList>
            <consortium name="US DOE Joint Genome Institute"/>
            <person name="Lucas S."/>
            <person name="Copeland A."/>
            <person name="Lapidus A."/>
            <person name="Cheng J.-F."/>
            <person name="Bruce D."/>
            <person name="Goodwin L."/>
            <person name="Pitluck S."/>
            <person name="Chertkov O."/>
            <person name="Detter J.C."/>
            <person name="Han C."/>
            <person name="Tapia R."/>
            <person name="Land M."/>
            <person name="Hauser L."/>
            <person name="Chang Y.-J."/>
            <person name="Jeffries C."/>
            <person name="Kyrpides N."/>
            <person name="Ivanova N."/>
            <person name="Mikhailova N."/>
            <person name="Hemme C.L."/>
            <person name="Woyke T."/>
        </authorList>
    </citation>
    <scope>NUCLEOTIDE SEQUENCE [LARGE SCALE GENOMIC DNA]</scope>
    <source>
        <strain evidence="5">ATCC 35296 / DSM 3052 / OCM 3 / 743B</strain>
    </source>
</reference>
<dbReference type="PANTHER" id="PTHR33969:SF2">
    <property type="entry name" value="SEGREGATION AND CONDENSATION PROTEIN A"/>
    <property type="match status" value="1"/>
</dbReference>
<dbReference type="STRING" id="573061.Clocel_2044"/>
<keyword evidence="1 3" id="KW-0159">Chromosome partition</keyword>
<keyword evidence="3" id="KW-0131">Cell cycle</keyword>
<evidence type="ECO:0000256" key="3">
    <source>
        <dbReference type="HAMAP-Rule" id="MF_01805"/>
    </source>
</evidence>
<accession>D9SM56</accession>
<name>D9SM56_CLOC7</name>
<dbReference type="KEGG" id="ccb:Clocel_2044"/>
<dbReference type="Proteomes" id="UP000002730">
    <property type="component" value="Chromosome"/>
</dbReference>
<dbReference type="EMBL" id="CP002160">
    <property type="protein sequence ID" value="ADL51787.1"/>
    <property type="molecule type" value="Genomic_DNA"/>
</dbReference>
<gene>
    <name evidence="3" type="primary">scpA</name>
    <name evidence="4" type="ordered locus">Clocel_2044</name>
</gene>
<dbReference type="GO" id="GO:0051301">
    <property type="term" value="P:cell division"/>
    <property type="evidence" value="ECO:0007669"/>
    <property type="project" value="UniProtKB-KW"/>
</dbReference>
<evidence type="ECO:0000256" key="1">
    <source>
        <dbReference type="ARBA" id="ARBA00022829"/>
    </source>
</evidence>
<dbReference type="OrthoDB" id="9811016at2"/>
<keyword evidence="3" id="KW-0132">Cell division</keyword>
<dbReference type="InterPro" id="IPR023093">
    <property type="entry name" value="ScpA-like_C"/>
</dbReference>
<dbReference type="Gene3D" id="6.10.250.2410">
    <property type="match status" value="1"/>
</dbReference>
<dbReference type="GO" id="GO:0006260">
    <property type="term" value="P:DNA replication"/>
    <property type="evidence" value="ECO:0007669"/>
    <property type="project" value="UniProtKB-UniRule"/>
</dbReference>
<keyword evidence="3" id="KW-0963">Cytoplasm</keyword>
<dbReference type="InterPro" id="IPR003768">
    <property type="entry name" value="ScpA"/>
</dbReference>
<dbReference type="Pfam" id="PF02616">
    <property type="entry name" value="SMC_ScpA"/>
    <property type="match status" value="1"/>
</dbReference>
<evidence type="ECO:0000313" key="4">
    <source>
        <dbReference type="EMBL" id="ADL51787.1"/>
    </source>
</evidence>
<dbReference type="GO" id="GO:0007059">
    <property type="term" value="P:chromosome segregation"/>
    <property type="evidence" value="ECO:0007669"/>
    <property type="project" value="UniProtKB-UniRule"/>
</dbReference>
<dbReference type="PANTHER" id="PTHR33969">
    <property type="entry name" value="SEGREGATION AND CONDENSATION PROTEIN A"/>
    <property type="match status" value="1"/>
</dbReference>
<protein>
    <recommendedName>
        <fullName evidence="2 3">Segregation and condensation protein A</fullName>
    </recommendedName>
</protein>